<dbReference type="EMBL" id="MH590597">
    <property type="protein sequence ID" value="AXH69765.1"/>
    <property type="molecule type" value="Genomic_DNA"/>
</dbReference>
<dbReference type="KEGG" id="vg:55610009"/>
<dbReference type="Proteomes" id="UP000259834">
    <property type="component" value="Segment"/>
</dbReference>
<organism evidence="1 3">
    <name type="scientific">Streptomyces phage LukeCage</name>
    <dbReference type="NCBI Taxonomy" id="2283304"/>
    <lineage>
        <taxon>Viruses</taxon>
        <taxon>Duplodnaviria</taxon>
        <taxon>Heunggongvirae</taxon>
        <taxon>Uroviricota</taxon>
        <taxon>Caudoviricetes</taxon>
        <taxon>Stanwilliamsviridae</taxon>
        <taxon>Boydwoodruffvirinae</taxon>
        <taxon>Karimacvirus</taxon>
        <taxon>Karimacvirus lukecage</taxon>
        <taxon>Streptomyces virus LukeCage</taxon>
    </lineage>
</organism>
<evidence type="ECO:0000313" key="2">
    <source>
        <dbReference type="EMBL" id="AXH69765.1"/>
    </source>
</evidence>
<evidence type="ECO:0000313" key="3">
    <source>
        <dbReference type="Proteomes" id="UP000259834"/>
    </source>
</evidence>
<reference evidence="1 3" key="1">
    <citation type="submission" date="2018-07" db="EMBL/GenBank/DDBJ databases">
        <authorList>
            <person name="Gillick B.D."/>
            <person name="Moore J."/>
            <person name="Davilla D."/>
            <person name="Asghedom D."/>
            <person name="Smith B.R."/>
            <person name="Klug H."/>
            <person name="Hughes L.E."/>
            <person name="Garlena R.A."/>
            <person name="Russell D.A."/>
            <person name="Pope W.H."/>
            <person name="Jacobs-Sera D."/>
            <person name="Hatfull G.F."/>
        </authorList>
    </citation>
    <scope>NUCLEOTIDE SEQUENCE [LARGE SCALE GENOMIC DNA]</scope>
</reference>
<dbReference type="GeneID" id="55610009"/>
<gene>
    <name evidence="1" type="primary">21</name>
    <name evidence="2" type="synonym">284</name>
    <name evidence="1" type="ORF">SEA_LUKECAGE_21</name>
    <name evidence="2" type="ORF">SEA_LUKECAGE_284</name>
</gene>
<evidence type="ECO:0000313" key="1">
    <source>
        <dbReference type="EMBL" id="AXH69548.1"/>
    </source>
</evidence>
<dbReference type="RefSeq" id="YP_009839946.1">
    <property type="nucleotide sequence ID" value="NC_048723.1"/>
</dbReference>
<protein>
    <submittedName>
        <fullName evidence="1">Uncharacterized protein</fullName>
    </submittedName>
</protein>
<dbReference type="EMBL" id="MH590597">
    <property type="protein sequence ID" value="AXH69548.1"/>
    <property type="molecule type" value="Genomic_DNA"/>
</dbReference>
<name>A0A345MG67_9CAUD</name>
<sequence length="51" mass="6069">MCRHKWTKWVLVTAHMDSPLMGWIKGKPVTWTQPMQVRKCVKCEKIKTRSV</sequence>
<accession>A0A345MG67</accession>
<keyword evidence="3" id="KW-1185">Reference proteome</keyword>
<proteinExistence type="predicted"/>